<feature type="region of interest" description="Disordered" evidence="1">
    <location>
        <begin position="65"/>
        <end position="93"/>
    </location>
</feature>
<dbReference type="Proteomes" id="UP000235786">
    <property type="component" value="Unassembled WGS sequence"/>
</dbReference>
<gene>
    <name evidence="2" type="ORF">L207DRAFT_518766</name>
</gene>
<name>A0A2J6R1N3_HYAVF</name>
<sequence>MAEEEEEVVVTRRPRRLRTSFPPPRPRTSLPIIESSLTCHQTAAFTVLRNKLALLRLQQSMYLGTESRQAEREGPSLHIRESASARREAAELS</sequence>
<protein>
    <submittedName>
        <fullName evidence="2">Uncharacterized protein</fullName>
    </submittedName>
</protein>
<feature type="region of interest" description="Disordered" evidence="1">
    <location>
        <begin position="1"/>
        <end position="29"/>
    </location>
</feature>
<evidence type="ECO:0000256" key="1">
    <source>
        <dbReference type="SAM" id="MobiDB-lite"/>
    </source>
</evidence>
<feature type="compositionally biased region" description="Basic and acidic residues" evidence="1">
    <location>
        <begin position="68"/>
        <end position="93"/>
    </location>
</feature>
<reference evidence="2 3" key="1">
    <citation type="submission" date="2016-04" db="EMBL/GenBank/DDBJ databases">
        <title>A degradative enzymes factory behind the ericoid mycorrhizal symbiosis.</title>
        <authorList>
            <consortium name="DOE Joint Genome Institute"/>
            <person name="Martino E."/>
            <person name="Morin E."/>
            <person name="Grelet G."/>
            <person name="Kuo A."/>
            <person name="Kohler A."/>
            <person name="Daghino S."/>
            <person name="Barry K."/>
            <person name="Choi C."/>
            <person name="Cichocki N."/>
            <person name="Clum A."/>
            <person name="Copeland A."/>
            <person name="Hainaut M."/>
            <person name="Haridas S."/>
            <person name="Labutti K."/>
            <person name="Lindquist E."/>
            <person name="Lipzen A."/>
            <person name="Khouja H.-R."/>
            <person name="Murat C."/>
            <person name="Ohm R."/>
            <person name="Olson A."/>
            <person name="Spatafora J."/>
            <person name="Veneault-Fourrey C."/>
            <person name="Henrissat B."/>
            <person name="Grigoriev I."/>
            <person name="Martin F."/>
            <person name="Perotto S."/>
        </authorList>
    </citation>
    <scope>NUCLEOTIDE SEQUENCE [LARGE SCALE GENOMIC DNA]</scope>
    <source>
        <strain evidence="2 3">F</strain>
    </source>
</reference>
<accession>A0A2J6R1N3</accession>
<organism evidence="2 3">
    <name type="scientific">Hyaloscypha variabilis (strain UAMH 11265 / GT02V1 / F)</name>
    <name type="common">Meliniomyces variabilis</name>
    <dbReference type="NCBI Taxonomy" id="1149755"/>
    <lineage>
        <taxon>Eukaryota</taxon>
        <taxon>Fungi</taxon>
        <taxon>Dikarya</taxon>
        <taxon>Ascomycota</taxon>
        <taxon>Pezizomycotina</taxon>
        <taxon>Leotiomycetes</taxon>
        <taxon>Helotiales</taxon>
        <taxon>Hyaloscyphaceae</taxon>
        <taxon>Hyaloscypha</taxon>
        <taxon>Hyaloscypha variabilis</taxon>
    </lineage>
</organism>
<dbReference type="AlphaFoldDB" id="A0A2J6R1N3"/>
<dbReference type="EMBL" id="KZ613959">
    <property type="protein sequence ID" value="PMD32414.1"/>
    <property type="molecule type" value="Genomic_DNA"/>
</dbReference>
<keyword evidence="3" id="KW-1185">Reference proteome</keyword>
<evidence type="ECO:0000313" key="2">
    <source>
        <dbReference type="EMBL" id="PMD32414.1"/>
    </source>
</evidence>
<evidence type="ECO:0000313" key="3">
    <source>
        <dbReference type="Proteomes" id="UP000235786"/>
    </source>
</evidence>
<proteinExistence type="predicted"/>